<organism evidence="3 4">
    <name type="scientific">Phytoactinopolyspora halotolerans</name>
    <dbReference type="NCBI Taxonomy" id="1981512"/>
    <lineage>
        <taxon>Bacteria</taxon>
        <taxon>Bacillati</taxon>
        <taxon>Actinomycetota</taxon>
        <taxon>Actinomycetes</taxon>
        <taxon>Jiangellales</taxon>
        <taxon>Jiangellaceae</taxon>
        <taxon>Phytoactinopolyspora</taxon>
    </lineage>
</organism>
<feature type="region of interest" description="Disordered" evidence="1">
    <location>
        <begin position="122"/>
        <end position="141"/>
    </location>
</feature>
<evidence type="ECO:0000313" key="4">
    <source>
        <dbReference type="Proteomes" id="UP000475214"/>
    </source>
</evidence>
<gene>
    <name evidence="3" type="ORF">G1H10_03760</name>
</gene>
<dbReference type="EMBL" id="JAAGOA010000002">
    <property type="protein sequence ID" value="NED99277.1"/>
    <property type="molecule type" value="Genomic_DNA"/>
</dbReference>
<evidence type="ECO:0000313" key="3">
    <source>
        <dbReference type="EMBL" id="NED99277.1"/>
    </source>
</evidence>
<feature type="transmembrane region" description="Helical" evidence="2">
    <location>
        <begin position="12"/>
        <end position="32"/>
    </location>
</feature>
<dbReference type="Proteomes" id="UP000475214">
    <property type="component" value="Unassembled WGS sequence"/>
</dbReference>
<evidence type="ECO:0000256" key="1">
    <source>
        <dbReference type="SAM" id="MobiDB-lite"/>
    </source>
</evidence>
<sequence length="141" mass="14121">MSGPGATSPRHPFDRACVVMGAASIVSVVFVAEGLQEFRFIWLDGVSVAIALGVGALACLAGLLARPVLAVVAGTAYLIAAVLQVISTAAGDDWLGGNISAASFWVGLGSGLLVVGLTPRDAAEPSAQPESPSDTSWKGTG</sequence>
<name>A0A6L9S473_9ACTN</name>
<feature type="transmembrane region" description="Helical" evidence="2">
    <location>
        <begin position="99"/>
        <end position="118"/>
    </location>
</feature>
<feature type="transmembrane region" description="Helical" evidence="2">
    <location>
        <begin position="68"/>
        <end position="87"/>
    </location>
</feature>
<feature type="compositionally biased region" description="Polar residues" evidence="1">
    <location>
        <begin position="128"/>
        <end position="141"/>
    </location>
</feature>
<keyword evidence="2" id="KW-0812">Transmembrane</keyword>
<keyword evidence="4" id="KW-1185">Reference proteome</keyword>
<keyword evidence="2" id="KW-0472">Membrane</keyword>
<dbReference type="AlphaFoldDB" id="A0A6L9S473"/>
<protein>
    <submittedName>
        <fullName evidence="3">Uncharacterized protein</fullName>
    </submittedName>
</protein>
<proteinExistence type="predicted"/>
<keyword evidence="2" id="KW-1133">Transmembrane helix</keyword>
<evidence type="ECO:0000256" key="2">
    <source>
        <dbReference type="SAM" id="Phobius"/>
    </source>
</evidence>
<comment type="caution">
    <text evidence="3">The sequence shown here is derived from an EMBL/GenBank/DDBJ whole genome shotgun (WGS) entry which is preliminary data.</text>
</comment>
<reference evidence="3 4" key="1">
    <citation type="submission" date="2020-02" db="EMBL/GenBank/DDBJ databases">
        <authorList>
            <person name="Li X.-J."/>
            <person name="Han X.-M."/>
        </authorList>
    </citation>
    <scope>NUCLEOTIDE SEQUENCE [LARGE SCALE GENOMIC DNA]</scope>
    <source>
        <strain evidence="3 4">CCTCC AB 2017055</strain>
    </source>
</reference>
<feature type="transmembrane region" description="Helical" evidence="2">
    <location>
        <begin position="38"/>
        <end position="61"/>
    </location>
</feature>
<dbReference type="RefSeq" id="WP_163732834.1">
    <property type="nucleotide sequence ID" value="NZ_JAAGOA010000002.1"/>
</dbReference>
<accession>A0A6L9S473</accession>